<feature type="compositionally biased region" description="Low complexity" evidence="1">
    <location>
        <begin position="144"/>
        <end position="153"/>
    </location>
</feature>
<feature type="compositionally biased region" description="Acidic residues" evidence="1">
    <location>
        <begin position="114"/>
        <end position="133"/>
    </location>
</feature>
<dbReference type="InParanoid" id="A0A409VYJ0"/>
<protein>
    <submittedName>
        <fullName evidence="2">Uncharacterized protein</fullName>
    </submittedName>
</protein>
<comment type="caution">
    <text evidence="2">The sequence shown here is derived from an EMBL/GenBank/DDBJ whole genome shotgun (WGS) entry which is preliminary data.</text>
</comment>
<keyword evidence="3" id="KW-1185">Reference proteome</keyword>
<accession>A0A409VYJ0</accession>
<name>A0A409VYJ0_9AGAR</name>
<organism evidence="2 3">
    <name type="scientific">Gymnopilus dilepis</name>
    <dbReference type="NCBI Taxonomy" id="231916"/>
    <lineage>
        <taxon>Eukaryota</taxon>
        <taxon>Fungi</taxon>
        <taxon>Dikarya</taxon>
        <taxon>Basidiomycota</taxon>
        <taxon>Agaricomycotina</taxon>
        <taxon>Agaricomycetes</taxon>
        <taxon>Agaricomycetidae</taxon>
        <taxon>Agaricales</taxon>
        <taxon>Agaricineae</taxon>
        <taxon>Hymenogastraceae</taxon>
        <taxon>Gymnopilus</taxon>
    </lineage>
</organism>
<evidence type="ECO:0000313" key="3">
    <source>
        <dbReference type="Proteomes" id="UP000284706"/>
    </source>
</evidence>
<sequence>MAHVAGFNAPSSRRRRTLFSVYGRLDVLNSVNTTTHAFEWVSFYCSNFKKTRIRYYNTPERDLDPGCRQSQLQHSRVCTPNFLLIPTACSRTAPSSSTPQRTTAPPSPTHVEHETEESWDEGDEDEDEDEDEEGPNHQHDQQHQDQGYQALQDPRGHHPSPASSPSRL</sequence>
<feature type="compositionally biased region" description="Polar residues" evidence="1">
    <location>
        <begin position="89"/>
        <end position="104"/>
    </location>
</feature>
<feature type="region of interest" description="Disordered" evidence="1">
    <location>
        <begin position="89"/>
        <end position="168"/>
    </location>
</feature>
<evidence type="ECO:0000313" key="2">
    <source>
        <dbReference type="EMBL" id="PPQ71300.1"/>
    </source>
</evidence>
<dbReference type="AlphaFoldDB" id="A0A409VYJ0"/>
<reference evidence="2 3" key="1">
    <citation type="journal article" date="2018" name="Evol. Lett.">
        <title>Horizontal gene cluster transfer increased hallucinogenic mushroom diversity.</title>
        <authorList>
            <person name="Reynolds H.T."/>
            <person name="Vijayakumar V."/>
            <person name="Gluck-Thaler E."/>
            <person name="Korotkin H.B."/>
            <person name="Matheny P.B."/>
            <person name="Slot J.C."/>
        </authorList>
    </citation>
    <scope>NUCLEOTIDE SEQUENCE [LARGE SCALE GENOMIC DNA]</scope>
    <source>
        <strain evidence="2 3">SRW20</strain>
    </source>
</reference>
<dbReference type="Proteomes" id="UP000284706">
    <property type="component" value="Unassembled WGS sequence"/>
</dbReference>
<feature type="compositionally biased region" description="Basic and acidic residues" evidence="1">
    <location>
        <begin position="134"/>
        <end position="143"/>
    </location>
</feature>
<dbReference type="EMBL" id="NHYE01005508">
    <property type="protein sequence ID" value="PPQ71300.1"/>
    <property type="molecule type" value="Genomic_DNA"/>
</dbReference>
<gene>
    <name evidence="2" type="ORF">CVT26_011949</name>
</gene>
<evidence type="ECO:0000256" key="1">
    <source>
        <dbReference type="SAM" id="MobiDB-lite"/>
    </source>
</evidence>
<proteinExistence type="predicted"/>